<dbReference type="InterPro" id="IPR027417">
    <property type="entry name" value="P-loop_NTPase"/>
</dbReference>
<dbReference type="InterPro" id="IPR011990">
    <property type="entry name" value="TPR-like_helical_dom_sf"/>
</dbReference>
<accession>A0AAD7NBU7</accession>
<dbReference type="EMBL" id="JARKIB010000050">
    <property type="protein sequence ID" value="KAJ7755240.1"/>
    <property type="molecule type" value="Genomic_DNA"/>
</dbReference>
<dbReference type="Gene3D" id="1.25.40.10">
    <property type="entry name" value="Tetratricopeptide repeat domain"/>
    <property type="match status" value="1"/>
</dbReference>
<dbReference type="InterPro" id="IPR036537">
    <property type="entry name" value="Adaptor_Cbl_N_dom_sf"/>
</dbReference>
<protein>
    <recommendedName>
        <fullName evidence="1">Novel STAND NTPase 1 domain-containing protein</fullName>
    </recommendedName>
</protein>
<dbReference type="Pfam" id="PF20703">
    <property type="entry name" value="nSTAND1"/>
    <property type="match status" value="1"/>
</dbReference>
<dbReference type="InterPro" id="IPR059179">
    <property type="entry name" value="MLKL-like_MCAfunc"/>
</dbReference>
<proteinExistence type="predicted"/>
<comment type="caution">
    <text evidence="2">The sequence shown here is derived from an EMBL/GenBank/DDBJ whole genome shotgun (WGS) entry which is preliminary data.</text>
</comment>
<keyword evidence="3" id="KW-1185">Reference proteome</keyword>
<sequence length="993" mass="111124">MPGPRTTTDIRLNTLKISGLEPVANTTQSLLKLIQYGAEMLSQTIKQDKNECAELLEQTQVILSAIIGVYIKSDTGIELPPSTLNEIANLTETLHKIHTFIEAQQSGSKVKKFFRQGELNGLLKDCKTRLQQGLVFFQIKSSDILSTAREMEEQAQVRHQEVLNTIETLFCSDLASTISKMYSSSYTSSNSISMLPAEPKIFYGRESEVADILNHFKKSTPRIAILGAGGMGKTSLAQTILHHEEIVLKYEGNRLFVVCDTAASKVELAGLIGAHLGMKPGKDLTQAVIHCLSEGPPTLLTLDNLETAWEPAESREEVEEFLSLLTDIAGLALIITMRGAERPSEVQWTRPFLPPLEPLAQEAARKMFIDIAEDRHLMAEIDQVIELTDNMPLSVSLLAHAVGCGRLYYNLVTLEEGAYLSPLRGITSTPNSQELLSLLSILPDGLSDAELKQSNFAVQDILDCTRALLRTALAYTDDHKRLKALVPIREYMAKFLPPADKIIRPLFKHFMELLQLYAVDQGKRSASVYVERLTSNYTNILNIIQNGLHPEHPDLADSISCTSHLMRFSGNIGKESLPLMHRVLTLLPHTRDYRVKASFTARLFNTRISIPHSETLIVQTFEWLETVDDPDLKAGFYTNLSYYYSEVDISIALKYCQMALSLAKSHRNIRRQSTALARLSWIKYPTGDYITAQVYAQEAQKLAKMCGDLNRETAGLYTEAVCCQMLGNYHECIVLARRGSALLAMSGLSQGDMAYSVMTCQAEVHAVKSEYGHAYNLQKQLLQTYQSDQPYYKGLSLLNIAQVEVHMGVSYNVIQEKICRSSDVVSYSLERLADITSWDTHHDPSWSTVLLANSLKAKEKLGIHKALQFMGDVHLLKNDEVTAVGLFTVALDGFTYMDVHRSRAECMIRLGDIAKKNGDLLKALELWEIARPLFECSLQAKRVQDIDERVGGISEEVKEQHQKNLAQLAELSVRAERVEEMDSDAEEPELEEE</sequence>
<evidence type="ECO:0000259" key="1">
    <source>
        <dbReference type="Pfam" id="PF20703"/>
    </source>
</evidence>
<organism evidence="2 3">
    <name type="scientific">Mycena metata</name>
    <dbReference type="NCBI Taxonomy" id="1033252"/>
    <lineage>
        <taxon>Eukaryota</taxon>
        <taxon>Fungi</taxon>
        <taxon>Dikarya</taxon>
        <taxon>Basidiomycota</taxon>
        <taxon>Agaricomycotina</taxon>
        <taxon>Agaricomycetes</taxon>
        <taxon>Agaricomycetidae</taxon>
        <taxon>Agaricales</taxon>
        <taxon>Marasmiineae</taxon>
        <taxon>Mycenaceae</taxon>
        <taxon>Mycena</taxon>
    </lineage>
</organism>
<evidence type="ECO:0000313" key="2">
    <source>
        <dbReference type="EMBL" id="KAJ7755240.1"/>
    </source>
</evidence>
<dbReference type="SUPFAM" id="SSF52540">
    <property type="entry name" value="P-loop containing nucleoside triphosphate hydrolases"/>
    <property type="match status" value="1"/>
</dbReference>
<dbReference type="PANTHER" id="PTHR47691">
    <property type="entry name" value="REGULATOR-RELATED"/>
    <property type="match status" value="1"/>
</dbReference>
<dbReference type="Proteomes" id="UP001215598">
    <property type="component" value="Unassembled WGS sequence"/>
</dbReference>
<feature type="domain" description="Novel STAND NTPase 1" evidence="1">
    <location>
        <begin position="198"/>
        <end position="339"/>
    </location>
</feature>
<dbReference type="Gene3D" id="1.20.930.20">
    <property type="entry name" value="Adaptor protein Cbl, N-terminal domain"/>
    <property type="match status" value="1"/>
</dbReference>
<dbReference type="CDD" id="cd21037">
    <property type="entry name" value="MLKL_NTD"/>
    <property type="match status" value="1"/>
</dbReference>
<dbReference type="AlphaFoldDB" id="A0AAD7NBU7"/>
<dbReference type="Gene3D" id="3.40.50.300">
    <property type="entry name" value="P-loop containing nucleotide triphosphate hydrolases"/>
    <property type="match status" value="1"/>
</dbReference>
<dbReference type="GO" id="GO:0007166">
    <property type="term" value="P:cell surface receptor signaling pathway"/>
    <property type="evidence" value="ECO:0007669"/>
    <property type="project" value="InterPro"/>
</dbReference>
<dbReference type="SUPFAM" id="SSF48452">
    <property type="entry name" value="TPR-like"/>
    <property type="match status" value="1"/>
</dbReference>
<reference evidence="2" key="1">
    <citation type="submission" date="2023-03" db="EMBL/GenBank/DDBJ databases">
        <title>Massive genome expansion in bonnet fungi (Mycena s.s.) driven by repeated elements and novel gene families across ecological guilds.</title>
        <authorList>
            <consortium name="Lawrence Berkeley National Laboratory"/>
            <person name="Harder C.B."/>
            <person name="Miyauchi S."/>
            <person name="Viragh M."/>
            <person name="Kuo A."/>
            <person name="Thoen E."/>
            <person name="Andreopoulos B."/>
            <person name="Lu D."/>
            <person name="Skrede I."/>
            <person name="Drula E."/>
            <person name="Henrissat B."/>
            <person name="Morin E."/>
            <person name="Kohler A."/>
            <person name="Barry K."/>
            <person name="LaButti K."/>
            <person name="Morin E."/>
            <person name="Salamov A."/>
            <person name="Lipzen A."/>
            <person name="Mereny Z."/>
            <person name="Hegedus B."/>
            <person name="Baldrian P."/>
            <person name="Stursova M."/>
            <person name="Weitz H."/>
            <person name="Taylor A."/>
            <person name="Grigoriev I.V."/>
            <person name="Nagy L.G."/>
            <person name="Martin F."/>
            <person name="Kauserud H."/>
        </authorList>
    </citation>
    <scope>NUCLEOTIDE SEQUENCE</scope>
    <source>
        <strain evidence="2">CBHHK182m</strain>
    </source>
</reference>
<evidence type="ECO:0000313" key="3">
    <source>
        <dbReference type="Proteomes" id="UP001215598"/>
    </source>
</evidence>
<gene>
    <name evidence="2" type="ORF">B0H16DRAFT_1830929</name>
</gene>
<dbReference type="PANTHER" id="PTHR47691:SF3">
    <property type="entry name" value="HTH-TYPE TRANSCRIPTIONAL REGULATOR RV0890C-RELATED"/>
    <property type="match status" value="1"/>
</dbReference>
<dbReference type="InterPro" id="IPR049052">
    <property type="entry name" value="nSTAND1"/>
</dbReference>
<name>A0AAD7NBU7_9AGAR</name>